<evidence type="ECO:0008006" key="3">
    <source>
        <dbReference type="Google" id="ProtNLM"/>
    </source>
</evidence>
<protein>
    <recommendedName>
        <fullName evidence="3">ATP-binding protein</fullName>
    </recommendedName>
</protein>
<reference evidence="1 2" key="1">
    <citation type="journal article" date="2013" name="Front. Microbiol.">
        <title>The genome of the endophytic bacterium H. frisingense GSF30(T) identifies diverse strategies in the Herbaspirillum genus to interact with plants.</title>
        <authorList>
            <person name="Straub D."/>
            <person name="Rothballer M."/>
            <person name="Hartmann A."/>
            <person name="Ludewig U."/>
        </authorList>
    </citation>
    <scope>NUCLEOTIDE SEQUENCE [LARGE SCALE GENOMIC DNA]</scope>
    <source>
        <strain evidence="1 2">GSF30</strain>
    </source>
</reference>
<dbReference type="Pfam" id="PF13671">
    <property type="entry name" value="AAA_33"/>
    <property type="match status" value="1"/>
</dbReference>
<name>A0AAI9N4I4_9BURK</name>
<dbReference type="InterPro" id="IPR027417">
    <property type="entry name" value="P-loop_NTPase"/>
</dbReference>
<dbReference type="Gene3D" id="3.40.50.300">
    <property type="entry name" value="P-loop containing nucleotide triphosphate hydrolases"/>
    <property type="match status" value="1"/>
</dbReference>
<dbReference type="Proteomes" id="UP000006772">
    <property type="component" value="Unassembled WGS sequence"/>
</dbReference>
<proteinExistence type="predicted"/>
<dbReference type="RefSeq" id="WP_006462757.1">
    <property type="nucleotide sequence ID" value="NZ_AEEC02000008.1"/>
</dbReference>
<evidence type="ECO:0000313" key="1">
    <source>
        <dbReference type="EMBL" id="EOA05319.1"/>
    </source>
</evidence>
<accession>A0AAI9N4I4</accession>
<dbReference type="EMBL" id="AEEC02000008">
    <property type="protein sequence ID" value="EOA05319.1"/>
    <property type="molecule type" value="Genomic_DNA"/>
</dbReference>
<organism evidence="1 2">
    <name type="scientific">Herbaspirillum frisingense GSF30</name>
    <dbReference type="NCBI Taxonomy" id="864073"/>
    <lineage>
        <taxon>Bacteria</taxon>
        <taxon>Pseudomonadati</taxon>
        <taxon>Pseudomonadota</taxon>
        <taxon>Betaproteobacteria</taxon>
        <taxon>Burkholderiales</taxon>
        <taxon>Oxalobacteraceae</taxon>
        <taxon>Herbaspirillum</taxon>
    </lineage>
</organism>
<sequence length="174" mass="19927">MNQVHLVEGPVGAGKSTFSTVLAENVGGVHIALDEWFARLFSPDRPEGDFVSWYVQRKERLLDLIWIHSQKILDSGRDVVLELGLIQQTPRMAFCRRIVDQGFSLRIHVLDAPLELRRERVRRRNEEQGPTFSMLVPDHIFEIASALWEPPDEFECEEFDIDFVSTSPIAPTLA</sequence>
<gene>
    <name evidence="1" type="ORF">HFRIS_007886</name>
</gene>
<evidence type="ECO:0000313" key="2">
    <source>
        <dbReference type="Proteomes" id="UP000006772"/>
    </source>
</evidence>
<dbReference type="SUPFAM" id="SSF52540">
    <property type="entry name" value="P-loop containing nucleoside triphosphate hydrolases"/>
    <property type="match status" value="1"/>
</dbReference>
<comment type="caution">
    <text evidence="1">The sequence shown here is derived from an EMBL/GenBank/DDBJ whole genome shotgun (WGS) entry which is preliminary data.</text>
</comment>
<dbReference type="AlphaFoldDB" id="A0AAI9N4I4"/>